<sequence>MFRFTIESLFITYAETNLNSIGNVLNANQNGDRYPMNDPWL</sequence>
<gene>
    <name evidence="1" type="ORF">FNK824_LOCUS43627</name>
</gene>
<comment type="caution">
    <text evidence="1">The sequence shown here is derived from an EMBL/GenBank/DDBJ whole genome shotgun (WGS) entry which is preliminary data.</text>
</comment>
<organism evidence="1 2">
    <name type="scientific">Rotaria sordida</name>
    <dbReference type="NCBI Taxonomy" id="392033"/>
    <lineage>
        <taxon>Eukaryota</taxon>
        <taxon>Metazoa</taxon>
        <taxon>Spiralia</taxon>
        <taxon>Gnathifera</taxon>
        <taxon>Rotifera</taxon>
        <taxon>Eurotatoria</taxon>
        <taxon>Bdelloidea</taxon>
        <taxon>Philodinida</taxon>
        <taxon>Philodinidae</taxon>
        <taxon>Rotaria</taxon>
    </lineage>
</organism>
<evidence type="ECO:0000313" key="2">
    <source>
        <dbReference type="Proteomes" id="UP000663874"/>
    </source>
</evidence>
<dbReference type="AlphaFoldDB" id="A0A820NNN0"/>
<dbReference type="EMBL" id="CAJOBE010062730">
    <property type="protein sequence ID" value="CAF4391180.1"/>
    <property type="molecule type" value="Genomic_DNA"/>
</dbReference>
<evidence type="ECO:0000313" key="1">
    <source>
        <dbReference type="EMBL" id="CAF4391180.1"/>
    </source>
</evidence>
<reference evidence="1" key="1">
    <citation type="submission" date="2021-02" db="EMBL/GenBank/DDBJ databases">
        <authorList>
            <person name="Nowell W R."/>
        </authorList>
    </citation>
    <scope>NUCLEOTIDE SEQUENCE</scope>
</reference>
<accession>A0A820NNN0</accession>
<protein>
    <submittedName>
        <fullName evidence="1">Uncharacterized protein</fullName>
    </submittedName>
</protein>
<feature type="non-terminal residue" evidence="1">
    <location>
        <position position="41"/>
    </location>
</feature>
<proteinExistence type="predicted"/>
<name>A0A820NNN0_9BILA</name>
<dbReference type="Proteomes" id="UP000663874">
    <property type="component" value="Unassembled WGS sequence"/>
</dbReference>